<keyword evidence="13" id="KW-1185">Reference proteome</keyword>
<accession>A0A6P8JAA7</accession>
<dbReference type="InterPro" id="IPR001314">
    <property type="entry name" value="Peptidase_S1A"/>
</dbReference>
<dbReference type="AlphaFoldDB" id="A0A6P8JAA7"/>
<evidence type="ECO:0000256" key="2">
    <source>
        <dbReference type="ARBA" id="ARBA00022525"/>
    </source>
</evidence>
<dbReference type="InterPro" id="IPR009003">
    <property type="entry name" value="Peptidase_S1_PA"/>
</dbReference>
<proteinExistence type="inferred from homology"/>
<evidence type="ECO:0000256" key="7">
    <source>
        <dbReference type="ARBA" id="ARBA00023145"/>
    </source>
</evidence>
<dbReference type="InterPro" id="IPR043504">
    <property type="entry name" value="Peptidase_S1_PA_chymotrypsin"/>
</dbReference>
<dbReference type="Proteomes" id="UP000515162">
    <property type="component" value="Chromosome 2R"/>
</dbReference>
<evidence type="ECO:0000259" key="12">
    <source>
        <dbReference type="PROSITE" id="PS50240"/>
    </source>
</evidence>
<dbReference type="CDD" id="cd00190">
    <property type="entry name" value="Tryp_SPc"/>
    <property type="match status" value="1"/>
</dbReference>
<dbReference type="InterPro" id="IPR018114">
    <property type="entry name" value="TRYPSIN_HIS"/>
</dbReference>
<dbReference type="PROSITE" id="PS00134">
    <property type="entry name" value="TRYPSIN_HIS"/>
    <property type="match status" value="1"/>
</dbReference>
<dbReference type="SUPFAM" id="SSF50494">
    <property type="entry name" value="Trypsin-like serine proteases"/>
    <property type="match status" value="2"/>
</dbReference>
<dbReference type="GeneID" id="117135910"/>
<dbReference type="FunFam" id="2.40.10.10:FF:000146">
    <property type="entry name" value="Serine protease 53"/>
    <property type="match status" value="1"/>
</dbReference>
<keyword evidence="5 10" id="KW-0378">Hydrolase</keyword>
<dbReference type="PROSITE" id="PS00135">
    <property type="entry name" value="TRYPSIN_SER"/>
    <property type="match status" value="1"/>
</dbReference>
<keyword evidence="2" id="KW-0964">Secreted</keyword>
<evidence type="ECO:0000313" key="14">
    <source>
        <dbReference type="RefSeq" id="XP_033152368.1"/>
    </source>
</evidence>
<dbReference type="PROSITE" id="PS50240">
    <property type="entry name" value="TRYPSIN_DOM"/>
    <property type="match status" value="2"/>
</dbReference>
<evidence type="ECO:0000256" key="11">
    <source>
        <dbReference type="SAM" id="SignalP"/>
    </source>
</evidence>
<reference evidence="14" key="1">
    <citation type="submission" date="2025-08" db="UniProtKB">
        <authorList>
            <consortium name="RefSeq"/>
        </authorList>
    </citation>
    <scope>IDENTIFICATION</scope>
    <source>
        <strain evidence="14">Mau12</strain>
        <tissue evidence="14">Whole Body</tissue>
    </source>
</reference>
<evidence type="ECO:0000256" key="10">
    <source>
        <dbReference type="RuleBase" id="RU363034"/>
    </source>
</evidence>
<dbReference type="GO" id="GO:0005576">
    <property type="term" value="C:extracellular region"/>
    <property type="evidence" value="ECO:0007669"/>
    <property type="project" value="UniProtKB-SubCell"/>
</dbReference>
<keyword evidence="3 10" id="KW-0645">Protease</keyword>
<dbReference type="InterPro" id="IPR033116">
    <property type="entry name" value="TRYPSIN_SER"/>
</dbReference>
<dbReference type="Pfam" id="PF00089">
    <property type="entry name" value="Trypsin"/>
    <property type="match status" value="1"/>
</dbReference>
<keyword evidence="6 10" id="KW-0720">Serine protease</keyword>
<dbReference type="PANTHER" id="PTHR24256">
    <property type="entry name" value="TRYPTASE-RELATED"/>
    <property type="match status" value="1"/>
</dbReference>
<name>A0A6P8JAA7_DROMA</name>
<dbReference type="GO" id="GO:0004252">
    <property type="term" value="F:serine-type endopeptidase activity"/>
    <property type="evidence" value="ECO:0007669"/>
    <property type="project" value="InterPro"/>
</dbReference>
<keyword evidence="7" id="KW-0865">Zymogen</keyword>
<gene>
    <name evidence="14" type="primary">LOC117135910</name>
</gene>
<organism evidence="13 14">
    <name type="scientific">Drosophila mauritiana</name>
    <name type="common">Fruit fly</name>
    <dbReference type="NCBI Taxonomy" id="7226"/>
    <lineage>
        <taxon>Eukaryota</taxon>
        <taxon>Metazoa</taxon>
        <taxon>Ecdysozoa</taxon>
        <taxon>Arthropoda</taxon>
        <taxon>Hexapoda</taxon>
        <taxon>Insecta</taxon>
        <taxon>Pterygota</taxon>
        <taxon>Neoptera</taxon>
        <taxon>Endopterygota</taxon>
        <taxon>Diptera</taxon>
        <taxon>Brachycera</taxon>
        <taxon>Muscomorpha</taxon>
        <taxon>Ephydroidea</taxon>
        <taxon>Drosophilidae</taxon>
        <taxon>Drosophila</taxon>
        <taxon>Sophophora</taxon>
    </lineage>
</organism>
<protein>
    <submittedName>
        <fullName evidence="14">Prostasin</fullName>
    </submittedName>
</protein>
<sequence>MQTRLAWIAFVFWFLSDVAASIFLEPRCGNHIALKISGGYNAAFHHSAWMAAVNNKTHFICGGTLIHKRFVLTAAHCIHGQDVLSVGLGAYHKSHPEVRRDVIEKLMFGGRSSFENDIGLLKLSSNVIFNAHIRPICIVLNQSLANQMRNVSTFKAFGWGFLRGRKETDILQTITLKNFDRKECEVDLSVYLSEKQLCAGAPLGDTCEGDSGGPLTNNVNIREVGDREVQFGIISAGKSTCDGLGVYVDVMSYADWIKTTIERHYTEDEPQSSPVPKIKPQQQDVFLYNDCGGANIAANLKADIYGLNFRAQGIFITHQFVLTNAERLPRNPSNLRVFVKGRTHFYEVYSVLSVLPNDQNDVALLKLNRPVATRGSPAGMKPICMLANVVDQQRAASTPPFTMFFDAPTHRRIYDVSVALGNPHQCSERIQRRIEWNKLCVEPPNRMSRIGSGSYILGKKVTNSGKIMLVLFGIVSDSSNGVYVFTNVMKLSEWIANAIRIN</sequence>
<keyword evidence="8" id="KW-1015">Disulfide bond</keyword>
<dbReference type="SMART" id="SM00020">
    <property type="entry name" value="Tryp_SPc"/>
    <property type="match status" value="1"/>
</dbReference>
<feature type="chain" id="PRO_5027732223" evidence="11">
    <location>
        <begin position="21"/>
        <end position="502"/>
    </location>
</feature>
<feature type="domain" description="Peptidase S1" evidence="12">
    <location>
        <begin position="285"/>
        <end position="500"/>
    </location>
</feature>
<evidence type="ECO:0000256" key="9">
    <source>
        <dbReference type="ARBA" id="ARBA00024195"/>
    </source>
</evidence>
<keyword evidence="4 11" id="KW-0732">Signal</keyword>
<comment type="similarity">
    <text evidence="9">Belongs to the peptidase S1 family. CLIP subfamily.</text>
</comment>
<dbReference type="InterPro" id="IPR001254">
    <property type="entry name" value="Trypsin_dom"/>
</dbReference>
<evidence type="ECO:0000256" key="1">
    <source>
        <dbReference type="ARBA" id="ARBA00004613"/>
    </source>
</evidence>
<dbReference type="RefSeq" id="XP_033152368.1">
    <property type="nucleotide sequence ID" value="XM_033296477.1"/>
</dbReference>
<comment type="subcellular location">
    <subcellularLocation>
        <location evidence="1">Secreted</location>
    </subcellularLocation>
</comment>
<evidence type="ECO:0000256" key="5">
    <source>
        <dbReference type="ARBA" id="ARBA00022801"/>
    </source>
</evidence>
<feature type="domain" description="Peptidase S1" evidence="12">
    <location>
        <begin position="36"/>
        <end position="262"/>
    </location>
</feature>
<evidence type="ECO:0000256" key="6">
    <source>
        <dbReference type="ARBA" id="ARBA00022825"/>
    </source>
</evidence>
<evidence type="ECO:0000256" key="8">
    <source>
        <dbReference type="ARBA" id="ARBA00023157"/>
    </source>
</evidence>
<evidence type="ECO:0000256" key="4">
    <source>
        <dbReference type="ARBA" id="ARBA00022729"/>
    </source>
</evidence>
<evidence type="ECO:0000313" key="13">
    <source>
        <dbReference type="Proteomes" id="UP000515162"/>
    </source>
</evidence>
<dbReference type="GO" id="GO:0006508">
    <property type="term" value="P:proteolysis"/>
    <property type="evidence" value="ECO:0007669"/>
    <property type="project" value="UniProtKB-KW"/>
</dbReference>
<dbReference type="Gene3D" id="2.40.10.10">
    <property type="entry name" value="Trypsin-like serine proteases"/>
    <property type="match status" value="3"/>
</dbReference>
<evidence type="ECO:0000256" key="3">
    <source>
        <dbReference type="ARBA" id="ARBA00022670"/>
    </source>
</evidence>
<feature type="signal peptide" evidence="11">
    <location>
        <begin position="1"/>
        <end position="20"/>
    </location>
</feature>
<dbReference type="InterPro" id="IPR051487">
    <property type="entry name" value="Ser/Thr_Proteases_Immune/Dev"/>
</dbReference>
<dbReference type="PRINTS" id="PR00722">
    <property type="entry name" value="CHYMOTRYPSIN"/>
</dbReference>